<proteinExistence type="inferred from homology"/>
<accession>A0A3B3SGZ1</accession>
<dbReference type="GO" id="GO:0020037">
    <property type="term" value="F:heme binding"/>
    <property type="evidence" value="ECO:0007669"/>
    <property type="project" value="InterPro"/>
</dbReference>
<dbReference type="FunFam" id="1.10.630.10:FF:000004">
    <property type="entry name" value="cytochrome P450 2D15 isoform X1"/>
    <property type="match status" value="1"/>
</dbReference>
<dbReference type="InterPro" id="IPR001128">
    <property type="entry name" value="Cyt_P450"/>
</dbReference>
<name>A0A3B3SGZ1_9TELE</name>
<dbReference type="InterPro" id="IPR017972">
    <property type="entry name" value="Cyt_P450_CS"/>
</dbReference>
<dbReference type="GO" id="GO:0005506">
    <property type="term" value="F:iron ion binding"/>
    <property type="evidence" value="ECO:0007669"/>
    <property type="project" value="InterPro"/>
</dbReference>
<reference evidence="12" key="2">
    <citation type="submission" date="2025-09" db="UniProtKB">
        <authorList>
            <consortium name="Ensembl"/>
        </authorList>
    </citation>
    <scope>IDENTIFICATION</scope>
</reference>
<dbReference type="PRINTS" id="PR00463">
    <property type="entry name" value="EP450I"/>
</dbReference>
<keyword evidence="13" id="KW-1185">Reference proteome</keyword>
<dbReference type="InterPro" id="IPR036396">
    <property type="entry name" value="Cyt_P450_sf"/>
</dbReference>
<dbReference type="PRINTS" id="PR00385">
    <property type="entry name" value="P450"/>
</dbReference>
<dbReference type="CDD" id="cd11026">
    <property type="entry name" value="CYP2"/>
    <property type="match status" value="1"/>
</dbReference>
<dbReference type="Pfam" id="PF00067">
    <property type="entry name" value="p450"/>
    <property type="match status" value="1"/>
</dbReference>
<dbReference type="GO" id="GO:0016712">
    <property type="term" value="F:oxidoreductase activity, acting on paired donors, with incorporation or reduction of molecular oxygen, reduced flavin or flavoprotein as one donor, and incorporation of one atom of oxygen"/>
    <property type="evidence" value="ECO:0007669"/>
    <property type="project" value="InterPro"/>
</dbReference>
<comment type="similarity">
    <text evidence="3 11">Belongs to the cytochrome P450 family.</text>
</comment>
<evidence type="ECO:0000256" key="1">
    <source>
        <dbReference type="ARBA" id="ARBA00001971"/>
    </source>
</evidence>
<feature type="binding site" description="axial binding residue" evidence="10">
    <location>
        <position position="441"/>
    </location>
    <ligand>
        <name>heme</name>
        <dbReference type="ChEBI" id="CHEBI:30413"/>
    </ligand>
    <ligandPart>
        <name>Fe</name>
        <dbReference type="ChEBI" id="CHEBI:18248"/>
    </ligandPart>
</feature>
<evidence type="ECO:0000256" key="2">
    <source>
        <dbReference type="ARBA" id="ARBA00004370"/>
    </source>
</evidence>
<evidence type="ECO:0000256" key="6">
    <source>
        <dbReference type="ARBA" id="ARBA00023002"/>
    </source>
</evidence>
<dbReference type="GeneTree" id="ENSGT00950000182879"/>
<reference evidence="12" key="1">
    <citation type="submission" date="2025-08" db="UniProtKB">
        <authorList>
            <consortium name="Ensembl"/>
        </authorList>
    </citation>
    <scope>IDENTIFICATION</scope>
</reference>
<keyword evidence="8 11" id="KW-0503">Monooxygenase</keyword>
<evidence type="ECO:0000256" key="4">
    <source>
        <dbReference type="ARBA" id="ARBA00022617"/>
    </source>
</evidence>
<keyword evidence="5 10" id="KW-0479">Metal-binding</keyword>
<evidence type="ECO:0000256" key="10">
    <source>
        <dbReference type="PIRSR" id="PIRSR602401-1"/>
    </source>
</evidence>
<dbReference type="OrthoDB" id="2789670at2759"/>
<dbReference type="PANTHER" id="PTHR24300">
    <property type="entry name" value="CYTOCHROME P450 508A4-RELATED"/>
    <property type="match status" value="1"/>
</dbReference>
<evidence type="ECO:0000256" key="3">
    <source>
        <dbReference type="ARBA" id="ARBA00010617"/>
    </source>
</evidence>
<keyword evidence="4 10" id="KW-0349">Heme</keyword>
<comment type="cofactor">
    <cofactor evidence="1 10">
        <name>heme</name>
        <dbReference type="ChEBI" id="CHEBI:30413"/>
    </cofactor>
</comment>
<comment type="subcellular location">
    <subcellularLocation>
        <location evidence="2">Membrane</location>
    </subcellularLocation>
</comment>
<evidence type="ECO:0000256" key="7">
    <source>
        <dbReference type="ARBA" id="ARBA00023004"/>
    </source>
</evidence>
<evidence type="ECO:0000313" key="12">
    <source>
        <dbReference type="Ensembl" id="ENSPKIP00000029281.1"/>
    </source>
</evidence>
<dbReference type="GO" id="GO:0006082">
    <property type="term" value="P:organic acid metabolic process"/>
    <property type="evidence" value="ECO:0007669"/>
    <property type="project" value="TreeGrafter"/>
</dbReference>
<dbReference type="KEGG" id="pki:111834856"/>
<organism evidence="12 13">
    <name type="scientific">Paramormyrops kingsleyae</name>
    <dbReference type="NCBI Taxonomy" id="1676925"/>
    <lineage>
        <taxon>Eukaryota</taxon>
        <taxon>Metazoa</taxon>
        <taxon>Chordata</taxon>
        <taxon>Craniata</taxon>
        <taxon>Vertebrata</taxon>
        <taxon>Euteleostomi</taxon>
        <taxon>Actinopterygii</taxon>
        <taxon>Neopterygii</taxon>
        <taxon>Teleostei</taxon>
        <taxon>Osteoglossocephala</taxon>
        <taxon>Osteoglossomorpha</taxon>
        <taxon>Osteoglossiformes</taxon>
        <taxon>Mormyridae</taxon>
        <taxon>Paramormyrops</taxon>
    </lineage>
</organism>
<evidence type="ECO:0000256" key="8">
    <source>
        <dbReference type="ARBA" id="ARBA00023033"/>
    </source>
</evidence>
<dbReference type="SUPFAM" id="SSF48264">
    <property type="entry name" value="Cytochrome P450"/>
    <property type="match status" value="1"/>
</dbReference>
<dbReference type="InterPro" id="IPR050182">
    <property type="entry name" value="Cytochrome_P450_fam2"/>
</dbReference>
<dbReference type="PROSITE" id="PS00086">
    <property type="entry name" value="CYTOCHROME_P450"/>
    <property type="match status" value="1"/>
</dbReference>
<dbReference type="AlphaFoldDB" id="A0A3B3SGZ1"/>
<evidence type="ECO:0000313" key="13">
    <source>
        <dbReference type="Proteomes" id="UP000261540"/>
    </source>
</evidence>
<keyword evidence="7 10" id="KW-0408">Iron</keyword>
<evidence type="ECO:0000256" key="9">
    <source>
        <dbReference type="ARBA" id="ARBA00023136"/>
    </source>
</evidence>
<dbReference type="InterPro" id="IPR002401">
    <property type="entry name" value="Cyt_P450_E_grp-I"/>
</dbReference>
<dbReference type="PRINTS" id="PR01686">
    <property type="entry name" value="EP450ICYP2D"/>
</dbReference>
<dbReference type="InterPro" id="IPR008069">
    <property type="entry name" value="Cyt_P450_E_grp-I_CYP2D-like"/>
</dbReference>
<dbReference type="Gene3D" id="1.10.630.10">
    <property type="entry name" value="Cytochrome P450"/>
    <property type="match status" value="1"/>
</dbReference>
<evidence type="ECO:0000256" key="5">
    <source>
        <dbReference type="ARBA" id="ARBA00022723"/>
    </source>
</evidence>
<keyword evidence="9" id="KW-0472">Membrane</keyword>
<dbReference type="PANTHER" id="PTHR24300:SF326">
    <property type="entry name" value="CYTOCHROME P450-RELATED"/>
    <property type="match status" value="1"/>
</dbReference>
<keyword evidence="6 11" id="KW-0560">Oxidoreductase</keyword>
<dbReference type="GO" id="GO:0006805">
    <property type="term" value="P:xenobiotic metabolic process"/>
    <property type="evidence" value="ECO:0007669"/>
    <property type="project" value="TreeGrafter"/>
</dbReference>
<dbReference type="STRING" id="1676925.ENSPKIP00000029281"/>
<dbReference type="GO" id="GO:0005737">
    <property type="term" value="C:cytoplasm"/>
    <property type="evidence" value="ECO:0007669"/>
    <property type="project" value="TreeGrafter"/>
</dbReference>
<dbReference type="Ensembl" id="ENSPKIT00000010074.1">
    <property type="protein sequence ID" value="ENSPKIP00000029281.1"/>
    <property type="gene ID" value="ENSPKIG00000010593.1"/>
</dbReference>
<dbReference type="GO" id="GO:0016020">
    <property type="term" value="C:membrane"/>
    <property type="evidence" value="ECO:0007669"/>
    <property type="project" value="UniProtKB-SubCell"/>
</dbReference>
<evidence type="ECO:0000256" key="11">
    <source>
        <dbReference type="RuleBase" id="RU000461"/>
    </source>
</evidence>
<protein>
    <submittedName>
        <fullName evidence="12">Cytochrome P450, family 2, subfamily AA, polypeptide 3</fullName>
    </submittedName>
</protein>
<dbReference type="Proteomes" id="UP000261540">
    <property type="component" value="Unplaced"/>
</dbReference>
<sequence>MEFMGALGWSDLCTFALFGMLFLFFAEIFRITFPTSNIPPGRKPFPFVGNVPQIIKDPMKFINEMKNYGEISSVYLGRKPSISLNTIGVAREALLQNGSDFLGRPLIPVLDWVIHGKGIVMANGDSWKQQRKFALHTLRSFGFGKKSLEERVSEEAKCLAEELEKQGEKPCDPQFWLMNATSNIICSIVFGNRFDYDNERFCHLLDIVNKNIIMTGSVIGQIFNLVPIIKYLPGPQQQIQRNAKEFTAFISEAVKEHHTTLDRENPRDFIDAYIMEIEKQNSNPESSFCEENMVFSVADLFLAGTDTTSTTLRWGLMFMLDHPDIQERCHQEIADVIGYERCPSMEDRANMHYVLATLHEIQRFANITPLGVMRGVTTETQLRGFRLAKGTQVFVNMTAIFTNKDHWKFPNEFNPGNFLDDEGKFLKHEFFVPFSLGPRLCLGEQLARMELFIFFTSLLQRLRFTHPPGVTSSHNDGIFGLIRSPKPFKLVCQKREF</sequence>